<dbReference type="Proteomes" id="UP001195483">
    <property type="component" value="Unassembled WGS sequence"/>
</dbReference>
<dbReference type="EMBL" id="JAEAOA010001808">
    <property type="protein sequence ID" value="KAK3603488.1"/>
    <property type="molecule type" value="Genomic_DNA"/>
</dbReference>
<comment type="caution">
    <text evidence="1">The sequence shown here is derived from an EMBL/GenBank/DDBJ whole genome shotgun (WGS) entry which is preliminary data.</text>
</comment>
<name>A0AAE0T5C7_9BIVA</name>
<evidence type="ECO:0000313" key="1">
    <source>
        <dbReference type="EMBL" id="KAK3603488.1"/>
    </source>
</evidence>
<dbReference type="AlphaFoldDB" id="A0AAE0T5C7"/>
<reference evidence="1" key="1">
    <citation type="journal article" date="2021" name="Genome Biol. Evol.">
        <title>A High-Quality Reference Genome for a Parasitic Bivalve with Doubly Uniparental Inheritance (Bivalvia: Unionida).</title>
        <authorList>
            <person name="Smith C.H."/>
        </authorList>
    </citation>
    <scope>NUCLEOTIDE SEQUENCE</scope>
    <source>
        <strain evidence="1">CHS0354</strain>
    </source>
</reference>
<gene>
    <name evidence="1" type="ORF">CHS0354_030329</name>
</gene>
<sequence>MATGGEKESGCNLVCDGILTLETGFMVGLRRGVGAKCNTEFGEASFREEFKF</sequence>
<reference evidence="1" key="2">
    <citation type="journal article" date="2021" name="Genome Biol. Evol.">
        <title>Developing a high-quality reference genome for a parasitic bivalve with doubly uniparental inheritance (Bivalvia: Unionida).</title>
        <authorList>
            <person name="Smith C.H."/>
        </authorList>
    </citation>
    <scope>NUCLEOTIDE SEQUENCE</scope>
    <source>
        <strain evidence="1">CHS0354</strain>
        <tissue evidence="1">Mantle</tissue>
    </source>
</reference>
<evidence type="ECO:0000313" key="2">
    <source>
        <dbReference type="Proteomes" id="UP001195483"/>
    </source>
</evidence>
<keyword evidence="2" id="KW-1185">Reference proteome</keyword>
<protein>
    <submittedName>
        <fullName evidence="1">Uncharacterized protein</fullName>
    </submittedName>
</protein>
<proteinExistence type="predicted"/>
<reference evidence="1" key="3">
    <citation type="submission" date="2023-05" db="EMBL/GenBank/DDBJ databases">
        <authorList>
            <person name="Smith C.H."/>
        </authorList>
    </citation>
    <scope>NUCLEOTIDE SEQUENCE</scope>
    <source>
        <strain evidence="1">CHS0354</strain>
        <tissue evidence="1">Mantle</tissue>
    </source>
</reference>
<organism evidence="1 2">
    <name type="scientific">Potamilus streckersoni</name>
    <dbReference type="NCBI Taxonomy" id="2493646"/>
    <lineage>
        <taxon>Eukaryota</taxon>
        <taxon>Metazoa</taxon>
        <taxon>Spiralia</taxon>
        <taxon>Lophotrochozoa</taxon>
        <taxon>Mollusca</taxon>
        <taxon>Bivalvia</taxon>
        <taxon>Autobranchia</taxon>
        <taxon>Heteroconchia</taxon>
        <taxon>Palaeoheterodonta</taxon>
        <taxon>Unionida</taxon>
        <taxon>Unionoidea</taxon>
        <taxon>Unionidae</taxon>
        <taxon>Ambleminae</taxon>
        <taxon>Lampsilini</taxon>
        <taxon>Potamilus</taxon>
    </lineage>
</organism>
<accession>A0AAE0T5C7</accession>